<name>A0A1I2WDB8_9BACL</name>
<dbReference type="EMBL" id="FOOY01000038">
    <property type="protein sequence ID" value="SFG98216.1"/>
    <property type="molecule type" value="Genomic_DNA"/>
</dbReference>
<keyword evidence="3" id="KW-1185">Reference proteome</keyword>
<protein>
    <submittedName>
        <fullName evidence="2">Uncharacterized protein</fullName>
    </submittedName>
</protein>
<reference evidence="3" key="1">
    <citation type="submission" date="2016-10" db="EMBL/GenBank/DDBJ databases">
        <authorList>
            <person name="Varghese N."/>
            <person name="Submissions S."/>
        </authorList>
    </citation>
    <scope>NUCLEOTIDE SEQUENCE [LARGE SCALE GENOMIC DNA]</scope>
    <source>
        <strain evidence="3">ATCC 700379</strain>
    </source>
</reference>
<sequence length="101" mass="11872">MLFIEQVIHGTMNDLLLESVQKGGQKEPRSGKSPRPVACLTLARPERRRSRKRSFELPARTFTGRDDFNVVHRTCTVLVEVPLLIRKERRNKLTQNFRRMR</sequence>
<evidence type="ECO:0000313" key="3">
    <source>
        <dbReference type="Proteomes" id="UP000198752"/>
    </source>
</evidence>
<accession>A0A1I2WDB8</accession>
<feature type="region of interest" description="Disordered" evidence="1">
    <location>
        <begin position="20"/>
        <end position="52"/>
    </location>
</feature>
<dbReference type="Proteomes" id="UP000198752">
    <property type="component" value="Unassembled WGS sequence"/>
</dbReference>
<gene>
    <name evidence="2" type="ORF">SAMN02982927_03470</name>
</gene>
<dbReference type="STRING" id="269670.SAMN02982927_03470"/>
<evidence type="ECO:0000313" key="2">
    <source>
        <dbReference type="EMBL" id="SFG98216.1"/>
    </source>
</evidence>
<organism evidence="2 3">
    <name type="scientific">Sporolactobacillus nakayamae</name>
    <dbReference type="NCBI Taxonomy" id="269670"/>
    <lineage>
        <taxon>Bacteria</taxon>
        <taxon>Bacillati</taxon>
        <taxon>Bacillota</taxon>
        <taxon>Bacilli</taxon>
        <taxon>Bacillales</taxon>
        <taxon>Sporolactobacillaceae</taxon>
        <taxon>Sporolactobacillus</taxon>
    </lineage>
</organism>
<dbReference type="AlphaFoldDB" id="A0A1I2WDB8"/>
<evidence type="ECO:0000256" key="1">
    <source>
        <dbReference type="SAM" id="MobiDB-lite"/>
    </source>
</evidence>
<proteinExistence type="predicted"/>